<name>A0A8J4CEH1_9CHLO</name>
<comment type="caution">
    <text evidence="2">The sequence shown here is derived from an EMBL/GenBank/DDBJ whole genome shotgun (WGS) entry which is preliminary data.</text>
</comment>
<dbReference type="PANTHER" id="PTHR36809:SF1">
    <property type="entry name" value="TRANSMEMBRANE PROTEIN"/>
    <property type="match status" value="1"/>
</dbReference>
<evidence type="ECO:0000313" key="3">
    <source>
        <dbReference type="Proteomes" id="UP000747110"/>
    </source>
</evidence>
<dbReference type="PANTHER" id="PTHR36809">
    <property type="entry name" value="TRANSMEMBRANE PROTEIN"/>
    <property type="match status" value="1"/>
</dbReference>
<feature type="compositionally biased region" description="Low complexity" evidence="1">
    <location>
        <begin position="379"/>
        <end position="408"/>
    </location>
</feature>
<dbReference type="EMBL" id="BNCP01000010">
    <property type="protein sequence ID" value="GIL77145.1"/>
    <property type="molecule type" value="Genomic_DNA"/>
</dbReference>
<evidence type="ECO:0000313" key="2">
    <source>
        <dbReference type="EMBL" id="GIL77145.1"/>
    </source>
</evidence>
<dbReference type="AlphaFoldDB" id="A0A8J4CEH1"/>
<dbReference type="Proteomes" id="UP000747110">
    <property type="component" value="Unassembled WGS sequence"/>
</dbReference>
<proteinExistence type="predicted"/>
<organism evidence="2 3">
    <name type="scientific">Volvox reticuliferus</name>
    <dbReference type="NCBI Taxonomy" id="1737510"/>
    <lineage>
        <taxon>Eukaryota</taxon>
        <taxon>Viridiplantae</taxon>
        <taxon>Chlorophyta</taxon>
        <taxon>core chlorophytes</taxon>
        <taxon>Chlorophyceae</taxon>
        <taxon>CS clade</taxon>
        <taxon>Chlamydomonadales</taxon>
        <taxon>Volvocaceae</taxon>
        <taxon>Volvox</taxon>
    </lineage>
</organism>
<feature type="non-terminal residue" evidence="2">
    <location>
        <position position="1"/>
    </location>
</feature>
<sequence length="428" mass="45326">CIIELASVIPFQFKVRASNFVPAHSLPKSQSSRRWCTVGWYCSMSLLFSYNRIHQRHGTCTVSSERRVLQSPWSISKNQGQGLLDGFLSCSSGTVVSGRGAPPCCCATTTPCRPEGLKDPASPFRTQPQPRLRPRPQLVLAETHSDDESHACVWGCSCEDVSSSAAAKTTRAPGAQRWLIPREVLMAAALVPPHHSAVAAAQEVQDSATVVMAASAGGGMDLTAAELAAAGVTTVVPPGYVPSPLEPGWEVWLGFVAGVVPFAIGAYEFGKRIIIQLRCEQCGGRGLVPSAGPGRDKYLRKCPQCGGFFPWISWKMFLTSTAAPGNGGPLQQPRGQTSVFYSVPEKPDPAKQAEALARSQTTIDAITERGPRTQPQPQPQEQEQEQGVRGAVSAAASAVGSAADGAAGQLSADREVAEARTLPGNTPI</sequence>
<reference evidence="2" key="1">
    <citation type="journal article" date="2021" name="Proc. Natl. Acad. Sci. U.S.A.">
        <title>Three genomes in the algal genus Volvox reveal the fate of a haploid sex-determining region after a transition to homothallism.</title>
        <authorList>
            <person name="Yamamoto K."/>
            <person name="Hamaji T."/>
            <person name="Kawai-Toyooka H."/>
            <person name="Matsuzaki R."/>
            <person name="Takahashi F."/>
            <person name="Nishimura Y."/>
            <person name="Kawachi M."/>
            <person name="Noguchi H."/>
            <person name="Minakuchi Y."/>
            <person name="Umen J.G."/>
            <person name="Toyoda A."/>
            <person name="Nozaki H."/>
        </authorList>
    </citation>
    <scope>NUCLEOTIDE SEQUENCE</scope>
    <source>
        <strain evidence="2">NIES-3786</strain>
    </source>
</reference>
<evidence type="ECO:0000256" key="1">
    <source>
        <dbReference type="SAM" id="MobiDB-lite"/>
    </source>
</evidence>
<keyword evidence="3" id="KW-1185">Reference proteome</keyword>
<feature type="region of interest" description="Disordered" evidence="1">
    <location>
        <begin position="369"/>
        <end position="428"/>
    </location>
</feature>
<gene>
    <name evidence="2" type="ORF">Vretifemale_6696</name>
</gene>
<protein>
    <submittedName>
        <fullName evidence="2">Uncharacterized protein</fullName>
    </submittedName>
</protein>
<dbReference type="OrthoDB" id="2018625at2759"/>
<accession>A0A8J4CEH1</accession>